<name>A0A1V9XJ84_9ACAR</name>
<keyword evidence="1" id="KW-0812">Transmembrane</keyword>
<dbReference type="OrthoDB" id="10550197at2759"/>
<dbReference type="Proteomes" id="UP000192247">
    <property type="component" value="Unassembled WGS sequence"/>
</dbReference>
<keyword evidence="1" id="KW-0472">Membrane</keyword>
<proteinExistence type="predicted"/>
<comment type="caution">
    <text evidence="2">The sequence shown here is derived from an EMBL/GenBank/DDBJ whole genome shotgun (WGS) entry which is preliminary data.</text>
</comment>
<evidence type="ECO:0000313" key="2">
    <source>
        <dbReference type="EMBL" id="OQR73604.1"/>
    </source>
</evidence>
<organism evidence="2 3">
    <name type="scientific">Tropilaelaps mercedesae</name>
    <dbReference type="NCBI Taxonomy" id="418985"/>
    <lineage>
        <taxon>Eukaryota</taxon>
        <taxon>Metazoa</taxon>
        <taxon>Ecdysozoa</taxon>
        <taxon>Arthropoda</taxon>
        <taxon>Chelicerata</taxon>
        <taxon>Arachnida</taxon>
        <taxon>Acari</taxon>
        <taxon>Parasitiformes</taxon>
        <taxon>Mesostigmata</taxon>
        <taxon>Gamasina</taxon>
        <taxon>Dermanyssoidea</taxon>
        <taxon>Laelapidae</taxon>
        <taxon>Tropilaelaps</taxon>
    </lineage>
</organism>
<sequence>MAYRKPREIHYELAPRTQHRPVSVYRIVFALIVGILILAAILVALYVVWYVYLRPHPPVVNYRRGEAIPETPVRTARPVMQHRKRLEVIVAYSDNNTDRAGDVAIYLNKTLGALIDKTIYTDFTVSKVRSFTTAVWALHHISEFLTGTPLDSVCGADDTLLTFHTLRSEVSSNILQIVGNNDRMTLQVPLHRTFRIGSTAVVVSEQFPPTGQQIWDMIRSNHFFCRLFVEELCVELCAVSLQPDHVPNITPAVVDYEILDVRIRDIEVYAQSSAIYRQNDNNKFSLARSKRGCIPMS</sequence>
<dbReference type="InParanoid" id="A0A1V9XJ84"/>
<reference evidence="2 3" key="1">
    <citation type="journal article" date="2017" name="Gigascience">
        <title>Draft genome of the honey bee ectoparasitic mite, Tropilaelaps mercedesae, is shaped by the parasitic life history.</title>
        <authorList>
            <person name="Dong X."/>
            <person name="Armstrong S.D."/>
            <person name="Xia D."/>
            <person name="Makepeace B.L."/>
            <person name="Darby A.C."/>
            <person name="Kadowaki T."/>
        </authorList>
    </citation>
    <scope>NUCLEOTIDE SEQUENCE [LARGE SCALE GENOMIC DNA]</scope>
    <source>
        <strain evidence="2">Wuxi-XJTLU</strain>
    </source>
</reference>
<keyword evidence="1" id="KW-1133">Transmembrane helix</keyword>
<dbReference type="AlphaFoldDB" id="A0A1V9XJ84"/>
<evidence type="ECO:0000313" key="3">
    <source>
        <dbReference type="Proteomes" id="UP000192247"/>
    </source>
</evidence>
<dbReference type="EMBL" id="MNPL01009669">
    <property type="protein sequence ID" value="OQR73604.1"/>
    <property type="molecule type" value="Genomic_DNA"/>
</dbReference>
<gene>
    <name evidence="2" type="ORF">BIW11_09632</name>
</gene>
<keyword evidence="3" id="KW-1185">Reference proteome</keyword>
<accession>A0A1V9XJ84</accession>
<evidence type="ECO:0000256" key="1">
    <source>
        <dbReference type="SAM" id="Phobius"/>
    </source>
</evidence>
<protein>
    <submittedName>
        <fullName evidence="2">Uncharacterized protein</fullName>
    </submittedName>
</protein>
<feature type="transmembrane region" description="Helical" evidence="1">
    <location>
        <begin position="27"/>
        <end position="52"/>
    </location>
</feature>